<feature type="domain" description="YlxR" evidence="2">
    <location>
        <begin position="65"/>
        <end position="141"/>
    </location>
</feature>
<dbReference type="InterPro" id="IPR037465">
    <property type="entry name" value="YlxR"/>
</dbReference>
<feature type="region of interest" description="Disordered" evidence="1">
    <location>
        <begin position="1"/>
        <end position="24"/>
    </location>
</feature>
<protein>
    <recommendedName>
        <fullName evidence="2">YlxR domain-containing protein</fullName>
    </recommendedName>
</protein>
<evidence type="ECO:0000259" key="2">
    <source>
        <dbReference type="Pfam" id="PF04296"/>
    </source>
</evidence>
<proteinExistence type="predicted"/>
<evidence type="ECO:0000256" key="1">
    <source>
        <dbReference type="SAM" id="MobiDB-lite"/>
    </source>
</evidence>
<dbReference type="STRING" id="37916.MCHLDSM_02339"/>
<reference evidence="3 4" key="1">
    <citation type="journal article" date="2015" name="Genome Biol. Evol.">
        <title>Characterization of Three Mycobacterium spp. with Potential Use in Bioremediation by Genome Sequencing and Comparative Genomics.</title>
        <authorList>
            <person name="Das S."/>
            <person name="Pettersson B.M."/>
            <person name="Behra P.R."/>
            <person name="Ramesh M."/>
            <person name="Dasgupta S."/>
            <person name="Bhattacharya A."/>
            <person name="Kirsebom L.A."/>
        </authorList>
    </citation>
    <scope>NUCLEOTIDE SEQUENCE [LARGE SCALE GENOMIC DNA]</scope>
    <source>
        <strain evidence="3 4">DSM 43826</strain>
    </source>
</reference>
<gene>
    <name evidence="3" type="ORF">MCHLDSM_02339</name>
</gene>
<organism evidence="3 4">
    <name type="scientific">Mycolicibacterium chlorophenolicum</name>
    <dbReference type="NCBI Taxonomy" id="37916"/>
    <lineage>
        <taxon>Bacteria</taxon>
        <taxon>Bacillati</taxon>
        <taxon>Actinomycetota</taxon>
        <taxon>Actinomycetes</taxon>
        <taxon>Mycobacteriales</taxon>
        <taxon>Mycobacteriaceae</taxon>
        <taxon>Mycolicibacterium</taxon>
    </lineage>
</organism>
<dbReference type="RefSeq" id="WP_234713945.1">
    <property type="nucleotide sequence ID" value="NZ_JYNL01000020.1"/>
</dbReference>
<accession>A0A0J6W9T7</accession>
<name>A0A0J6W9T7_9MYCO</name>
<dbReference type="PATRIC" id="fig|37916.4.peg.2258"/>
<dbReference type="Proteomes" id="UP000036513">
    <property type="component" value="Unassembled WGS sequence"/>
</dbReference>
<evidence type="ECO:0000313" key="3">
    <source>
        <dbReference type="EMBL" id="KMO78422.1"/>
    </source>
</evidence>
<dbReference type="SUPFAM" id="SSF64376">
    <property type="entry name" value="YlxR-like"/>
    <property type="match status" value="1"/>
</dbReference>
<dbReference type="Pfam" id="PF04296">
    <property type="entry name" value="YlxR"/>
    <property type="match status" value="1"/>
</dbReference>
<keyword evidence="4" id="KW-1185">Reference proteome</keyword>
<dbReference type="InterPro" id="IPR035931">
    <property type="entry name" value="YlxR-like_sf"/>
</dbReference>
<dbReference type="EMBL" id="JYNL01000020">
    <property type="protein sequence ID" value="KMO78422.1"/>
    <property type="molecule type" value="Genomic_DNA"/>
</dbReference>
<dbReference type="AlphaFoldDB" id="A0A0J6W9T7"/>
<comment type="caution">
    <text evidence="3">The sequence shown here is derived from an EMBL/GenBank/DDBJ whole genome shotgun (WGS) entry which is preliminary data.</text>
</comment>
<sequence>MPSTSVGRTRPAGPSANGDGGAVNGVRRTGFPLGAVVTVDFGVIQRETSARTQKSTNDPAEGPVRTCIGCRRRELAVDLLRVVAVDDGTGHRAVTVDGAKRLPGRGAWLHPDPKCLNDAVRRRAFGRALRITGSPDITAVIERFANTEALDTPGQENR</sequence>
<dbReference type="InterPro" id="IPR007393">
    <property type="entry name" value="YlxR_dom"/>
</dbReference>
<dbReference type="PANTHER" id="PTHR34215">
    <property type="entry name" value="BLL0784 PROTEIN"/>
    <property type="match status" value="1"/>
</dbReference>
<dbReference type="PANTHER" id="PTHR34215:SF1">
    <property type="entry name" value="YLXR DOMAIN-CONTAINING PROTEIN"/>
    <property type="match status" value="1"/>
</dbReference>
<dbReference type="Gene3D" id="3.30.1230.10">
    <property type="entry name" value="YlxR-like"/>
    <property type="match status" value="1"/>
</dbReference>
<evidence type="ECO:0000313" key="4">
    <source>
        <dbReference type="Proteomes" id="UP000036513"/>
    </source>
</evidence>